<evidence type="ECO:0000313" key="7">
    <source>
        <dbReference type="EMBL" id="QHS86326.1"/>
    </source>
</evidence>
<evidence type="ECO:0000256" key="5">
    <source>
        <dbReference type="SAM" id="Phobius"/>
    </source>
</evidence>
<feature type="domain" description="TLC" evidence="6">
    <location>
        <begin position="41"/>
        <end position="181"/>
    </location>
</feature>
<dbReference type="EMBL" id="MN739053">
    <property type="protein sequence ID" value="QHS86326.1"/>
    <property type="molecule type" value="Genomic_DNA"/>
</dbReference>
<evidence type="ECO:0000256" key="4">
    <source>
        <dbReference type="ARBA" id="ARBA00023136"/>
    </source>
</evidence>
<reference evidence="7" key="1">
    <citation type="journal article" date="2020" name="Nature">
        <title>Giant virus diversity and host interactions through global metagenomics.</title>
        <authorList>
            <person name="Schulz F."/>
            <person name="Roux S."/>
            <person name="Paez-Espino D."/>
            <person name="Jungbluth S."/>
            <person name="Walsh D.A."/>
            <person name="Denef V.J."/>
            <person name="McMahon K.D."/>
            <person name="Konstantinidis K.T."/>
            <person name="Eloe-Fadrosh E.A."/>
            <person name="Kyrpides N.C."/>
            <person name="Woyke T."/>
        </authorList>
    </citation>
    <scope>NUCLEOTIDE SEQUENCE</scope>
    <source>
        <strain evidence="7">GVMAG-M-3300009187-29</strain>
    </source>
</reference>
<comment type="subcellular location">
    <subcellularLocation>
        <location evidence="1">Membrane</location>
        <topology evidence="1">Multi-pass membrane protein</topology>
    </subcellularLocation>
</comment>
<evidence type="ECO:0000256" key="2">
    <source>
        <dbReference type="ARBA" id="ARBA00022692"/>
    </source>
</evidence>
<keyword evidence="4 5" id="KW-0472">Membrane</keyword>
<feature type="transmembrane region" description="Helical" evidence="5">
    <location>
        <begin position="36"/>
        <end position="55"/>
    </location>
</feature>
<accession>A0A6C0B2P3</accession>
<sequence length="197" mass="23375">MNLEFIENNHIAISFFTCFNIFTTAFYYRGTFEENGRTILAAIAVYEFANIFIELNNHYKRAEKQIVLYVAHHFISAFSAGAFCFFYRPTTIFHDVVKCATYICCTNFYLNLQYCFPKLNGFKILFSLMFFYYRIVLIYPYFIKIVSGDYYIENRPILSIIVCSVPLLFYTLNIYWGALIINKIKNKIKTIMLYCYV</sequence>
<name>A0A6C0B2P3_9ZZZZ</name>
<feature type="transmembrane region" description="Helical" evidence="5">
    <location>
        <begin position="157"/>
        <end position="181"/>
    </location>
</feature>
<evidence type="ECO:0000256" key="3">
    <source>
        <dbReference type="ARBA" id="ARBA00022989"/>
    </source>
</evidence>
<organism evidence="7">
    <name type="scientific">viral metagenome</name>
    <dbReference type="NCBI Taxonomy" id="1070528"/>
    <lineage>
        <taxon>unclassified sequences</taxon>
        <taxon>metagenomes</taxon>
        <taxon>organismal metagenomes</taxon>
    </lineage>
</organism>
<dbReference type="InterPro" id="IPR006634">
    <property type="entry name" value="TLC-dom"/>
</dbReference>
<feature type="transmembrane region" description="Helical" evidence="5">
    <location>
        <begin position="12"/>
        <end position="30"/>
    </location>
</feature>
<dbReference type="AlphaFoldDB" id="A0A6C0B2P3"/>
<keyword evidence="2 5" id="KW-0812">Transmembrane</keyword>
<evidence type="ECO:0000256" key="1">
    <source>
        <dbReference type="ARBA" id="ARBA00004141"/>
    </source>
</evidence>
<keyword evidence="3 5" id="KW-1133">Transmembrane helix</keyword>
<dbReference type="Pfam" id="PF03798">
    <property type="entry name" value="TRAM_LAG1_CLN8"/>
    <property type="match status" value="1"/>
</dbReference>
<protein>
    <recommendedName>
        <fullName evidence="6">TLC domain-containing protein</fullName>
    </recommendedName>
</protein>
<evidence type="ECO:0000259" key="6">
    <source>
        <dbReference type="Pfam" id="PF03798"/>
    </source>
</evidence>
<proteinExistence type="predicted"/>
<dbReference type="GO" id="GO:0016020">
    <property type="term" value="C:membrane"/>
    <property type="evidence" value="ECO:0007669"/>
    <property type="project" value="UniProtKB-SubCell"/>
</dbReference>
<feature type="transmembrane region" description="Helical" evidence="5">
    <location>
        <begin position="124"/>
        <end position="142"/>
    </location>
</feature>
<feature type="transmembrane region" description="Helical" evidence="5">
    <location>
        <begin position="67"/>
        <end position="86"/>
    </location>
</feature>